<sequence length="79" mass="8719">MTTPCEVCGESNVWPLFDWQYSYVCKSCVELGDDVGYDAEAECYRLVSRCPGCGEAGTVNYGRETDMAYYCGGSPRCCP</sequence>
<reference evidence="1 2" key="1">
    <citation type="journal article" date="2014" name="Virol. J.">
        <title>First genome sequences of Achromobacter phages reveal new members of the N4 family.</title>
        <authorList>
            <person name="Wittmann J."/>
            <person name="Dreiseikelmann B."/>
            <person name="Rohde M."/>
            <person name="Meier-Kolthoff J.P."/>
            <person name="Bunk B."/>
            <person name="Rohde C."/>
        </authorList>
    </citation>
    <scope>NUCLEOTIDE SEQUENCE [LARGE SCALE GENOMIC DNA]</scope>
</reference>
<dbReference type="Proteomes" id="UP000018886">
    <property type="component" value="Segment"/>
</dbReference>
<proteinExistence type="predicted"/>
<evidence type="ECO:0000313" key="1">
    <source>
        <dbReference type="EMBL" id="AHC56553.1"/>
    </source>
</evidence>
<accession>V9SKP2</accession>
<dbReference type="EMBL" id="KF787094">
    <property type="protein sequence ID" value="AHC56553.1"/>
    <property type="molecule type" value="Genomic_DNA"/>
</dbReference>
<evidence type="ECO:0000313" key="2">
    <source>
        <dbReference type="Proteomes" id="UP000018886"/>
    </source>
</evidence>
<gene>
    <name evidence="1" type="ORF">JJJA_0037</name>
</gene>
<organism evidence="1 2">
    <name type="scientific">Achromobacter phage JWDelta</name>
    <dbReference type="NCBI Taxonomy" id="1416008"/>
    <lineage>
        <taxon>Viruses</taxon>
        <taxon>Duplodnaviria</taxon>
        <taxon>Heunggongvirae</taxon>
        <taxon>Uroviricota</taxon>
        <taxon>Caudoviricetes</taxon>
        <taxon>Schitoviridae</taxon>
        <taxon>Rothmandenesvirinae</taxon>
        <taxon>Jwalphavirus</taxon>
        <taxon>Jwalphavirus jwalpha</taxon>
    </lineage>
</organism>
<name>V9SKP2_9CAUD</name>
<protein>
    <submittedName>
        <fullName evidence="1">Uncharacterized protein</fullName>
    </submittedName>
</protein>